<feature type="transmembrane region" description="Helical" evidence="2">
    <location>
        <begin position="83"/>
        <end position="105"/>
    </location>
</feature>
<sequence length="353" mass="39638">MSDDKTEEPSAQKLRKAREEGNVPKSQEFTGMLVMVTALVATLAWWPSAAGRILGFFREASEFAARTPDHNDLLNFLKDSVEVMAFAITPILAASFAIALFVNYVQVGPVFAKKPLIPDMTRLNPAGGLKNMFTKQKLIELGKNLLKLAMMGWVGTWLYTKYVGQLALSPRLELIQAIATFYEIAYQHAKYLVGGLVIFAIIDLLLVRRKYRQDMMMSKQEVKDEYKQSEGDQNVKGQRKRLHQEMLREAGTSRVKKADAVVVNPTHIAVAILYDEDTMRAPEVIASGRGGKADEIRRLAKRHGVPIVRNVNLARALINVDVEDEIPGDLYEAVAEVLMFVYDLRKKDAAEKR</sequence>
<name>A0A5B8XR85_9DELT</name>
<keyword evidence="2" id="KW-0812">Transmembrane</keyword>
<evidence type="ECO:0000313" key="4">
    <source>
        <dbReference type="Proteomes" id="UP000321595"/>
    </source>
</evidence>
<evidence type="ECO:0000256" key="2">
    <source>
        <dbReference type="SAM" id="Phobius"/>
    </source>
</evidence>
<dbReference type="Gene3D" id="6.10.250.2080">
    <property type="match status" value="1"/>
</dbReference>
<dbReference type="OrthoDB" id="9807950at2"/>
<dbReference type="EMBL" id="CP042467">
    <property type="protein sequence ID" value="QED27448.1"/>
    <property type="molecule type" value="Genomic_DNA"/>
</dbReference>
<dbReference type="SUPFAM" id="SSF160544">
    <property type="entry name" value="EscU C-terminal domain-like"/>
    <property type="match status" value="1"/>
</dbReference>
<evidence type="ECO:0000256" key="1">
    <source>
        <dbReference type="SAM" id="MobiDB-lite"/>
    </source>
</evidence>
<keyword evidence="2" id="KW-1133">Transmembrane helix</keyword>
<gene>
    <name evidence="3" type="ORF">FRD01_09385</name>
</gene>
<accession>A0A5B8XR85</accession>
<dbReference type="Gene3D" id="3.40.1690.10">
    <property type="entry name" value="secretion proteins EscU"/>
    <property type="match status" value="1"/>
</dbReference>
<dbReference type="KEGG" id="bbae:FRD01_09385"/>
<dbReference type="Pfam" id="PF01312">
    <property type="entry name" value="Bac_export_2"/>
    <property type="match status" value="1"/>
</dbReference>
<dbReference type="AlphaFoldDB" id="A0A5B8XR85"/>
<evidence type="ECO:0000313" key="3">
    <source>
        <dbReference type="EMBL" id="QED27448.1"/>
    </source>
</evidence>
<keyword evidence="2" id="KW-0472">Membrane</keyword>
<dbReference type="GO" id="GO:0005886">
    <property type="term" value="C:plasma membrane"/>
    <property type="evidence" value="ECO:0007669"/>
    <property type="project" value="TreeGrafter"/>
</dbReference>
<organism evidence="3 4">
    <name type="scientific">Microvenator marinus</name>
    <dbReference type="NCBI Taxonomy" id="2600177"/>
    <lineage>
        <taxon>Bacteria</taxon>
        <taxon>Deltaproteobacteria</taxon>
        <taxon>Bradymonadales</taxon>
        <taxon>Microvenatoraceae</taxon>
        <taxon>Microvenator</taxon>
    </lineage>
</organism>
<dbReference type="RefSeq" id="WP_146959133.1">
    <property type="nucleotide sequence ID" value="NZ_CP042467.1"/>
</dbReference>
<feature type="region of interest" description="Disordered" evidence="1">
    <location>
        <begin position="1"/>
        <end position="23"/>
    </location>
</feature>
<dbReference type="Proteomes" id="UP000321595">
    <property type="component" value="Chromosome"/>
</dbReference>
<keyword evidence="4" id="KW-1185">Reference proteome</keyword>
<dbReference type="InterPro" id="IPR006135">
    <property type="entry name" value="T3SS_substrate_exporter"/>
</dbReference>
<dbReference type="PANTHER" id="PTHR30531:SF12">
    <property type="entry name" value="FLAGELLAR BIOSYNTHETIC PROTEIN FLHB"/>
    <property type="match status" value="1"/>
</dbReference>
<dbReference type="PRINTS" id="PR00950">
    <property type="entry name" value="TYPE3IMSPROT"/>
</dbReference>
<proteinExistence type="predicted"/>
<feature type="transmembrane region" description="Helical" evidence="2">
    <location>
        <begin position="29"/>
        <end position="46"/>
    </location>
</feature>
<dbReference type="InterPro" id="IPR029025">
    <property type="entry name" value="T3SS_substrate_exporter_C"/>
</dbReference>
<dbReference type="GO" id="GO:0009306">
    <property type="term" value="P:protein secretion"/>
    <property type="evidence" value="ECO:0007669"/>
    <property type="project" value="InterPro"/>
</dbReference>
<dbReference type="PANTHER" id="PTHR30531">
    <property type="entry name" value="FLAGELLAR BIOSYNTHETIC PROTEIN FLHB"/>
    <property type="match status" value="1"/>
</dbReference>
<feature type="transmembrane region" description="Helical" evidence="2">
    <location>
        <begin position="188"/>
        <end position="207"/>
    </location>
</feature>
<protein>
    <submittedName>
        <fullName evidence="3">EscU/YscU/HrcU family type III secretion system export apparatus switch protein</fullName>
    </submittedName>
</protein>
<reference evidence="3 4" key="1">
    <citation type="submission" date="2019-08" db="EMBL/GenBank/DDBJ databases">
        <authorList>
            <person name="Liang Q."/>
        </authorList>
    </citation>
    <scope>NUCLEOTIDE SEQUENCE [LARGE SCALE GENOMIC DNA]</scope>
    <source>
        <strain evidence="3 4">V1718</strain>
    </source>
</reference>